<dbReference type="OrthoDB" id="9812123at2"/>
<evidence type="ECO:0000256" key="7">
    <source>
        <dbReference type="ARBA" id="ARBA00022679"/>
    </source>
</evidence>
<dbReference type="GO" id="GO:0030955">
    <property type="term" value="F:potassium ion binding"/>
    <property type="evidence" value="ECO:0007669"/>
    <property type="project" value="UniProtKB-UniRule"/>
</dbReference>
<comment type="cofactor">
    <cofactor evidence="1">
        <name>Mg(2+)</name>
        <dbReference type="ChEBI" id="CHEBI:18420"/>
    </cofactor>
</comment>
<dbReference type="NCBIfam" id="NF004978">
    <property type="entry name" value="PRK06354.1"/>
    <property type="match status" value="1"/>
</dbReference>
<dbReference type="AlphaFoldDB" id="A0A5C1QLD9"/>
<dbReference type="UniPathway" id="UPA00109">
    <property type="reaction ID" value="UER00188"/>
</dbReference>
<evidence type="ECO:0000256" key="15">
    <source>
        <dbReference type="NCBIfam" id="TIGR01064"/>
    </source>
</evidence>
<dbReference type="InterPro" id="IPR036918">
    <property type="entry name" value="Pyrv_Knase_C_sf"/>
</dbReference>
<evidence type="ECO:0000259" key="17">
    <source>
        <dbReference type="Pfam" id="PF00224"/>
    </source>
</evidence>
<dbReference type="GO" id="GO:0005524">
    <property type="term" value="F:ATP binding"/>
    <property type="evidence" value="ECO:0007669"/>
    <property type="project" value="UniProtKB-KW"/>
</dbReference>
<dbReference type="PROSITE" id="PS00110">
    <property type="entry name" value="PYRUVATE_KINASE"/>
    <property type="match status" value="1"/>
</dbReference>
<dbReference type="Pfam" id="PF02887">
    <property type="entry name" value="PK_C"/>
    <property type="match status" value="1"/>
</dbReference>
<comment type="similarity">
    <text evidence="4 16">Belongs to the pyruvate kinase family.</text>
</comment>
<dbReference type="NCBIfam" id="TIGR01064">
    <property type="entry name" value="pyruv_kin"/>
    <property type="match status" value="1"/>
</dbReference>
<dbReference type="KEGG" id="ock:EXM22_04835"/>
<dbReference type="InterPro" id="IPR015806">
    <property type="entry name" value="Pyrv_Knase_insert_dom_sf"/>
</dbReference>
<evidence type="ECO:0000256" key="16">
    <source>
        <dbReference type="RuleBase" id="RU000504"/>
    </source>
</evidence>
<gene>
    <name evidence="19" type="primary">pyk</name>
    <name evidence="19" type="ORF">EXM22_04835</name>
</gene>
<dbReference type="Proteomes" id="UP000324209">
    <property type="component" value="Chromosome"/>
</dbReference>
<keyword evidence="13 16" id="KW-0324">Glycolysis</keyword>
<keyword evidence="14 19" id="KW-0670">Pyruvate</keyword>
<sequence length="474" mass="51740">MMTHEFSSTKIIGTIGPACSDPQILKSMIKAGLNVARINCSHGEPEELLALIDFVNKTSADMGFHIPILADLSGPKIRLGKLAHDIPVNTGDEIILCSDDTKSSPNKLSAGYPGLAEDISRGHKILIDDGLIQLEVIEVSPPDIKCRVMNTGVLKSRKGINLPGVPISLSALTEKDRGDIDFLVSAKIDYIALSFVRRKEDIQELRSLLKEKGCHLPIIAKVEKPEALEDLQGIVDEADIIMVARGDLGVEIPTEEVPVIQKKIISLCNSENKPVITATQMLDSMISNPRPTRAEASDVANAVFDGTDAVMLSGETSVGQYPLETVKIMKKIVKMAEQNLSAERLISLRRREKIKSHEASICNAACIMAEQAGAKFIIAITRSGLTALLLSQYRSSVPILAFTENEKTMRYLNIVWGVRAEKISDVNDTDHTLKLALQLAKDRGYVQKGDTLIYATGIPLLESKATNMIKIEKV</sequence>
<evidence type="ECO:0000256" key="3">
    <source>
        <dbReference type="ARBA" id="ARBA00004997"/>
    </source>
</evidence>
<dbReference type="Gene3D" id="2.40.33.10">
    <property type="entry name" value="PK beta-barrel domain-like"/>
    <property type="match status" value="1"/>
</dbReference>
<evidence type="ECO:0000259" key="18">
    <source>
        <dbReference type="Pfam" id="PF02887"/>
    </source>
</evidence>
<evidence type="ECO:0000313" key="19">
    <source>
        <dbReference type="EMBL" id="QEN07346.1"/>
    </source>
</evidence>
<keyword evidence="20" id="KW-1185">Reference proteome</keyword>
<evidence type="ECO:0000256" key="6">
    <source>
        <dbReference type="ARBA" id="ARBA00018587"/>
    </source>
</evidence>
<evidence type="ECO:0000256" key="2">
    <source>
        <dbReference type="ARBA" id="ARBA00001958"/>
    </source>
</evidence>
<keyword evidence="7 16" id="KW-0808">Transferase</keyword>
<comment type="cofactor">
    <cofactor evidence="2">
        <name>K(+)</name>
        <dbReference type="ChEBI" id="CHEBI:29103"/>
    </cofactor>
</comment>
<dbReference type="RefSeq" id="WP_149485427.1">
    <property type="nucleotide sequence ID" value="NZ_CP036150.1"/>
</dbReference>
<evidence type="ECO:0000256" key="12">
    <source>
        <dbReference type="ARBA" id="ARBA00022842"/>
    </source>
</evidence>
<dbReference type="Gene3D" id="3.40.1380.20">
    <property type="entry name" value="Pyruvate kinase, C-terminal domain"/>
    <property type="match status" value="1"/>
</dbReference>
<keyword evidence="12 16" id="KW-0460">Magnesium</keyword>
<dbReference type="GO" id="GO:0004743">
    <property type="term" value="F:pyruvate kinase activity"/>
    <property type="evidence" value="ECO:0007669"/>
    <property type="project" value="UniProtKB-UniRule"/>
</dbReference>
<proteinExistence type="inferred from homology"/>
<dbReference type="FunFam" id="3.20.20.60:FF:000025">
    <property type="entry name" value="Pyruvate kinase"/>
    <property type="match status" value="1"/>
</dbReference>
<dbReference type="InterPro" id="IPR040442">
    <property type="entry name" value="Pyrv_kinase-like_dom_sf"/>
</dbReference>
<dbReference type="EC" id="2.7.1.40" evidence="5 15"/>
<evidence type="ECO:0000256" key="9">
    <source>
        <dbReference type="ARBA" id="ARBA00022741"/>
    </source>
</evidence>
<evidence type="ECO:0000256" key="11">
    <source>
        <dbReference type="ARBA" id="ARBA00022840"/>
    </source>
</evidence>
<dbReference type="PRINTS" id="PR01050">
    <property type="entry name" value="PYRUVTKNASE"/>
</dbReference>
<comment type="catalytic activity">
    <reaction evidence="16">
        <text>pyruvate + ATP = phosphoenolpyruvate + ADP + H(+)</text>
        <dbReference type="Rhea" id="RHEA:18157"/>
        <dbReference type="ChEBI" id="CHEBI:15361"/>
        <dbReference type="ChEBI" id="CHEBI:15378"/>
        <dbReference type="ChEBI" id="CHEBI:30616"/>
        <dbReference type="ChEBI" id="CHEBI:58702"/>
        <dbReference type="ChEBI" id="CHEBI:456216"/>
        <dbReference type="EC" id="2.7.1.40"/>
    </reaction>
</comment>
<reference evidence="19 20" key="1">
    <citation type="submission" date="2019-02" db="EMBL/GenBank/DDBJ databases">
        <title>Complete Genome Sequence and Methylome Analysis of free living Spirochaetas.</title>
        <authorList>
            <person name="Fomenkov A."/>
            <person name="Dubinina G."/>
            <person name="Leshcheva N."/>
            <person name="Mikheeva N."/>
            <person name="Grabovich M."/>
            <person name="Vincze T."/>
            <person name="Roberts R.J."/>
        </authorList>
    </citation>
    <scope>NUCLEOTIDE SEQUENCE [LARGE SCALE GENOMIC DNA]</scope>
    <source>
        <strain evidence="19 20">K2</strain>
    </source>
</reference>
<dbReference type="SUPFAM" id="SSF51621">
    <property type="entry name" value="Phosphoenolpyruvate/pyruvate domain"/>
    <property type="match status" value="1"/>
</dbReference>
<evidence type="ECO:0000256" key="1">
    <source>
        <dbReference type="ARBA" id="ARBA00001946"/>
    </source>
</evidence>
<dbReference type="GO" id="GO:0016301">
    <property type="term" value="F:kinase activity"/>
    <property type="evidence" value="ECO:0007669"/>
    <property type="project" value="UniProtKB-KW"/>
</dbReference>
<dbReference type="InterPro" id="IPR015813">
    <property type="entry name" value="Pyrv/PenolPyrv_kinase-like_dom"/>
</dbReference>
<dbReference type="InterPro" id="IPR011037">
    <property type="entry name" value="Pyrv_Knase-like_insert_dom_sf"/>
</dbReference>
<dbReference type="Gene3D" id="3.20.20.60">
    <property type="entry name" value="Phosphoenolpyruvate-binding domains"/>
    <property type="match status" value="1"/>
</dbReference>
<dbReference type="Pfam" id="PF00224">
    <property type="entry name" value="PK"/>
    <property type="match status" value="1"/>
</dbReference>
<evidence type="ECO:0000256" key="13">
    <source>
        <dbReference type="ARBA" id="ARBA00023152"/>
    </source>
</evidence>
<organism evidence="19 20">
    <name type="scientific">Oceanispirochaeta crateris</name>
    <dbReference type="NCBI Taxonomy" id="2518645"/>
    <lineage>
        <taxon>Bacteria</taxon>
        <taxon>Pseudomonadati</taxon>
        <taxon>Spirochaetota</taxon>
        <taxon>Spirochaetia</taxon>
        <taxon>Spirochaetales</taxon>
        <taxon>Spirochaetaceae</taxon>
        <taxon>Oceanispirochaeta</taxon>
    </lineage>
</organism>
<evidence type="ECO:0000256" key="5">
    <source>
        <dbReference type="ARBA" id="ARBA00012142"/>
    </source>
</evidence>
<dbReference type="InterPro" id="IPR015795">
    <property type="entry name" value="Pyrv_Knase_C"/>
</dbReference>
<feature type="domain" description="Pyruvate kinase barrel" evidence="17">
    <location>
        <begin position="8"/>
        <end position="326"/>
    </location>
</feature>
<dbReference type="FunFam" id="2.40.33.10:FF:000001">
    <property type="entry name" value="Pyruvate kinase"/>
    <property type="match status" value="1"/>
</dbReference>
<dbReference type="InterPro" id="IPR015793">
    <property type="entry name" value="Pyrv_Knase_brl"/>
</dbReference>
<evidence type="ECO:0000313" key="20">
    <source>
        <dbReference type="Proteomes" id="UP000324209"/>
    </source>
</evidence>
<dbReference type="NCBIfam" id="NF004491">
    <property type="entry name" value="PRK05826.1"/>
    <property type="match status" value="1"/>
</dbReference>
<evidence type="ECO:0000256" key="10">
    <source>
        <dbReference type="ARBA" id="ARBA00022777"/>
    </source>
</evidence>
<evidence type="ECO:0000256" key="8">
    <source>
        <dbReference type="ARBA" id="ARBA00022723"/>
    </source>
</evidence>
<dbReference type="SUPFAM" id="SSF50800">
    <property type="entry name" value="PK beta-barrel domain-like"/>
    <property type="match status" value="1"/>
</dbReference>
<dbReference type="InterPro" id="IPR018209">
    <property type="entry name" value="Pyrv_Knase_AS"/>
</dbReference>
<keyword evidence="8" id="KW-0479">Metal-binding</keyword>
<name>A0A5C1QLD9_9SPIO</name>
<dbReference type="GO" id="GO:0000287">
    <property type="term" value="F:magnesium ion binding"/>
    <property type="evidence" value="ECO:0007669"/>
    <property type="project" value="UniProtKB-UniRule"/>
</dbReference>
<dbReference type="PANTHER" id="PTHR11817">
    <property type="entry name" value="PYRUVATE KINASE"/>
    <property type="match status" value="1"/>
</dbReference>
<keyword evidence="9" id="KW-0547">Nucleotide-binding</keyword>
<dbReference type="EMBL" id="CP036150">
    <property type="protein sequence ID" value="QEN07346.1"/>
    <property type="molecule type" value="Genomic_DNA"/>
</dbReference>
<accession>A0A5C1QLD9</accession>
<keyword evidence="10 16" id="KW-0418">Kinase</keyword>
<protein>
    <recommendedName>
        <fullName evidence="6 15">Pyruvate kinase</fullName>
        <ecNumber evidence="5 15">2.7.1.40</ecNumber>
    </recommendedName>
</protein>
<evidence type="ECO:0000256" key="4">
    <source>
        <dbReference type="ARBA" id="ARBA00008663"/>
    </source>
</evidence>
<dbReference type="SUPFAM" id="SSF52935">
    <property type="entry name" value="PK C-terminal domain-like"/>
    <property type="match status" value="1"/>
</dbReference>
<feature type="domain" description="Pyruvate kinase C-terminal" evidence="18">
    <location>
        <begin position="360"/>
        <end position="471"/>
    </location>
</feature>
<dbReference type="InterPro" id="IPR001697">
    <property type="entry name" value="Pyr_Knase"/>
</dbReference>
<keyword evidence="11" id="KW-0067">ATP-binding</keyword>
<comment type="pathway">
    <text evidence="3 16">Carbohydrate degradation; glycolysis; pyruvate from D-glyceraldehyde 3-phosphate: step 5/5.</text>
</comment>
<evidence type="ECO:0000256" key="14">
    <source>
        <dbReference type="ARBA" id="ARBA00023317"/>
    </source>
</evidence>